<dbReference type="EMBL" id="AM920437">
    <property type="protein sequence ID" value="CAP99103.1"/>
    <property type="molecule type" value="Genomic_DNA"/>
</dbReference>
<feature type="region of interest" description="Disordered" evidence="1">
    <location>
        <begin position="124"/>
        <end position="159"/>
    </location>
</feature>
<feature type="region of interest" description="Disordered" evidence="1">
    <location>
        <begin position="1"/>
        <end position="33"/>
    </location>
</feature>
<feature type="region of interest" description="Disordered" evidence="1">
    <location>
        <begin position="215"/>
        <end position="290"/>
    </location>
</feature>
<dbReference type="AlphaFoldDB" id="B6HU51"/>
<evidence type="ECO:0000313" key="2">
    <source>
        <dbReference type="EMBL" id="CAP99103.1"/>
    </source>
</evidence>
<proteinExistence type="predicted"/>
<gene>
    <name evidence="2" type="ORF">Pc22g18150</name>
    <name evidence="2" type="ORF">PCH_Pc22g18150</name>
</gene>
<dbReference type="HOGENOM" id="CLU_072856_0_0_1"/>
<sequence>MEYGNDSDYILPNRIGKRSSVSRRSREGAQKLPLDPGKVSLITVYRGINKGNTLIKEGASKIFRRSLYKRLSESLGTTRSFTTTARGSIKPIDTKPRRNTKVTKSGKVDISKFPSPLSSLKALGGIGGDSDSNSDSDSDSNSSAAGSNSGIASGNSSVGGNNSSVGVGTVIAGPAGIGKGARGIVTTPVITNYSGDRSLNRRYYKAPLNKAYASYKKGKKKASKEKGRAISPSKAPINPITIPPAKDKGKGKAIPASASLAKAGSAITTPSKSIKKRTASNAPSGKDKGS</sequence>
<dbReference type="VEuPathDB" id="FungiDB:PCH_Pc22g18150"/>
<feature type="compositionally biased region" description="Low complexity" evidence="1">
    <location>
        <begin position="139"/>
        <end position="159"/>
    </location>
</feature>
<dbReference type="OMA" id="YYKAPLG"/>
<accession>B6HU51</accession>
<protein>
    <submittedName>
        <fullName evidence="2">Uncharacterized protein</fullName>
    </submittedName>
</protein>
<feature type="region of interest" description="Disordered" evidence="1">
    <location>
        <begin position="86"/>
        <end position="110"/>
    </location>
</feature>
<evidence type="ECO:0000313" key="3">
    <source>
        <dbReference type="Proteomes" id="UP000000724"/>
    </source>
</evidence>
<dbReference type="Proteomes" id="UP000000724">
    <property type="component" value="Contig Pc00c22"/>
</dbReference>
<reference evidence="2 3" key="1">
    <citation type="journal article" date="2008" name="Nat. Biotechnol.">
        <title>Genome sequencing and analysis of the filamentous fungus Penicillium chrysogenum.</title>
        <authorList>
            <person name="van den Berg M.A."/>
            <person name="Albang R."/>
            <person name="Albermann K."/>
            <person name="Badger J.H."/>
            <person name="Daran J.-M."/>
            <person name="Driessen A.J.M."/>
            <person name="Garcia-Estrada C."/>
            <person name="Fedorova N.D."/>
            <person name="Harris D.M."/>
            <person name="Heijne W.H.M."/>
            <person name="Joardar V.S."/>
            <person name="Kiel J.A.K.W."/>
            <person name="Kovalchuk A."/>
            <person name="Martin J.F."/>
            <person name="Nierman W.C."/>
            <person name="Nijland J.G."/>
            <person name="Pronk J.T."/>
            <person name="Roubos J.A."/>
            <person name="van der Klei I.J."/>
            <person name="van Peij N.N.M.E."/>
            <person name="Veenhuis M."/>
            <person name="von Doehren H."/>
            <person name="Wagner C."/>
            <person name="Wortman J.R."/>
            <person name="Bovenberg R.A.L."/>
        </authorList>
    </citation>
    <scope>NUCLEOTIDE SEQUENCE [LARGE SCALE GENOMIC DNA]</scope>
    <source>
        <strain evidence="3">ATCC 28089 / DSM 1075 / NRRL 1951 / Wisconsin 54-1255</strain>
    </source>
</reference>
<keyword evidence="3" id="KW-1185">Reference proteome</keyword>
<evidence type="ECO:0000256" key="1">
    <source>
        <dbReference type="SAM" id="MobiDB-lite"/>
    </source>
</evidence>
<name>B6HU51_PENRW</name>
<organism evidence="2 3">
    <name type="scientific">Penicillium rubens (strain ATCC 28089 / DSM 1075 / NRRL 1951 / Wisconsin 54-1255)</name>
    <name type="common">Penicillium chrysogenum</name>
    <dbReference type="NCBI Taxonomy" id="500485"/>
    <lineage>
        <taxon>Eukaryota</taxon>
        <taxon>Fungi</taxon>
        <taxon>Dikarya</taxon>
        <taxon>Ascomycota</taxon>
        <taxon>Pezizomycotina</taxon>
        <taxon>Eurotiomycetes</taxon>
        <taxon>Eurotiomycetidae</taxon>
        <taxon>Eurotiales</taxon>
        <taxon>Aspergillaceae</taxon>
        <taxon>Penicillium</taxon>
        <taxon>Penicillium chrysogenum species complex</taxon>
    </lineage>
</organism>